<comment type="caution">
    <text evidence="7">The sequence shown here is derived from an EMBL/GenBank/DDBJ whole genome shotgun (WGS) entry which is preliminary data.</text>
</comment>
<evidence type="ECO:0000256" key="2">
    <source>
        <dbReference type="ARBA" id="ARBA00022448"/>
    </source>
</evidence>
<evidence type="ECO:0000313" key="7">
    <source>
        <dbReference type="EMBL" id="GIL39405.1"/>
    </source>
</evidence>
<feature type="transmembrane region" description="Helical" evidence="6">
    <location>
        <begin position="305"/>
        <end position="325"/>
    </location>
</feature>
<evidence type="ECO:0000256" key="5">
    <source>
        <dbReference type="ARBA" id="ARBA00023136"/>
    </source>
</evidence>
<evidence type="ECO:0000256" key="1">
    <source>
        <dbReference type="ARBA" id="ARBA00004141"/>
    </source>
</evidence>
<protein>
    <submittedName>
        <fullName evidence="7">MFS transporter</fullName>
    </submittedName>
</protein>
<feature type="transmembrane region" description="Helical" evidence="6">
    <location>
        <begin position="119"/>
        <end position="140"/>
    </location>
</feature>
<dbReference type="GO" id="GO:0035348">
    <property type="term" value="P:acetyl-CoA transmembrane transport"/>
    <property type="evidence" value="ECO:0007669"/>
    <property type="project" value="InterPro"/>
</dbReference>
<name>A0A8S8XDN3_9PROT</name>
<sequence>MTASPDSSKKPAAWAVYFDPRVIRVLFLGYSSGLPLALVGATLGVWLAETGVTRASIGLFTLVLVPYTFKWAWAPFVDRLSIPFLTPWLGRRRSWLLVVQLVLATSIVVLGTSDPKEDLFRVALLALITCFCAATQDIVIDAWRIETLAPEQQGAGSAMAVAGYQLGRLGSGAGALYLATYLPWSATYTILALSLSIGLVAALTLREPADVPRKPIAPGFAAWLRSAVVEPFADFTTRDRWAAILLFILLYKLPDQLQGVMSSAFYIGSGFTKIEIANASKIFGVAATLIGVTIGGALTARYGSFRMLVACGITSALSVSLFALLSMRGHDLPLFYAAVGVENFSRGMGDAAFIAYLALLCNRAYTATQFALLSALAAFTRDLLVAPAGFLADALDWTAYFTVASVCGAPALLLLLWLKPQVRAVAR</sequence>
<accession>A0A8S8XDN3</accession>
<dbReference type="RefSeq" id="WP_420242510.1">
    <property type="nucleotide sequence ID" value="NZ_BOPV01000001.1"/>
</dbReference>
<dbReference type="Proteomes" id="UP000681075">
    <property type="component" value="Unassembled WGS sequence"/>
</dbReference>
<evidence type="ECO:0000256" key="3">
    <source>
        <dbReference type="ARBA" id="ARBA00022692"/>
    </source>
</evidence>
<keyword evidence="8" id="KW-1185">Reference proteome</keyword>
<reference evidence="7" key="1">
    <citation type="submission" date="2021-02" db="EMBL/GenBank/DDBJ databases">
        <title>Genome sequence of Rhodospirillales sp. strain TMPK1 isolated from soil.</title>
        <authorList>
            <person name="Nakai R."/>
            <person name="Kusada H."/>
            <person name="Tamaki H."/>
        </authorList>
    </citation>
    <scope>NUCLEOTIDE SEQUENCE</scope>
    <source>
        <strain evidence="7">TMPK1</strain>
    </source>
</reference>
<dbReference type="Gene3D" id="1.20.1250.20">
    <property type="entry name" value="MFS general substrate transporter like domains"/>
    <property type="match status" value="2"/>
</dbReference>
<dbReference type="AlphaFoldDB" id="A0A8S8XDN3"/>
<keyword evidence="2" id="KW-0813">Transport</keyword>
<dbReference type="GO" id="GO:0008521">
    <property type="term" value="F:acetyl-CoA transmembrane transporter activity"/>
    <property type="evidence" value="ECO:0007669"/>
    <property type="project" value="InterPro"/>
</dbReference>
<keyword evidence="4 6" id="KW-1133">Transmembrane helix</keyword>
<feature type="transmembrane region" description="Helical" evidence="6">
    <location>
        <begin position="282"/>
        <end position="299"/>
    </location>
</feature>
<feature type="transmembrane region" description="Helical" evidence="6">
    <location>
        <begin position="94"/>
        <end position="112"/>
    </location>
</feature>
<dbReference type="InterPro" id="IPR004752">
    <property type="entry name" value="AmpG_permease/AT-1"/>
</dbReference>
<dbReference type="InterPro" id="IPR024371">
    <property type="entry name" value="AcetylCoA_trans_1-like"/>
</dbReference>
<feature type="transmembrane region" description="Helical" evidence="6">
    <location>
        <begin position="399"/>
        <end position="418"/>
    </location>
</feature>
<evidence type="ECO:0000313" key="8">
    <source>
        <dbReference type="Proteomes" id="UP000681075"/>
    </source>
</evidence>
<dbReference type="Pfam" id="PF13000">
    <property type="entry name" value="Acatn"/>
    <property type="match status" value="1"/>
</dbReference>
<dbReference type="PANTHER" id="PTHR12778">
    <property type="entry name" value="SOLUTE CARRIER FAMILY 33 ACETYL-COA TRANSPORTER -RELATED"/>
    <property type="match status" value="1"/>
</dbReference>
<keyword evidence="5 6" id="KW-0472">Membrane</keyword>
<dbReference type="PANTHER" id="PTHR12778:SF10">
    <property type="entry name" value="MAJOR FACILITATOR SUPERFAMILY DOMAIN-CONTAINING PROTEIN 3"/>
    <property type="match status" value="1"/>
</dbReference>
<evidence type="ECO:0000256" key="6">
    <source>
        <dbReference type="SAM" id="Phobius"/>
    </source>
</evidence>
<feature type="transmembrane region" description="Helical" evidence="6">
    <location>
        <begin position="186"/>
        <end position="205"/>
    </location>
</feature>
<comment type="subcellular location">
    <subcellularLocation>
        <location evidence="1">Membrane</location>
        <topology evidence="1">Multi-pass membrane protein</topology>
    </subcellularLocation>
</comment>
<proteinExistence type="predicted"/>
<gene>
    <name evidence="7" type="primary">ampG</name>
    <name evidence="7" type="ORF">TMPK1_16420</name>
</gene>
<organism evidence="7 8">
    <name type="scientific">Roseiterribacter gracilis</name>
    <dbReference type="NCBI Taxonomy" id="2812848"/>
    <lineage>
        <taxon>Bacteria</taxon>
        <taxon>Pseudomonadati</taxon>
        <taxon>Pseudomonadota</taxon>
        <taxon>Alphaproteobacteria</taxon>
        <taxon>Rhodospirillales</taxon>
        <taxon>Roseiterribacteraceae</taxon>
        <taxon>Roseiterribacter</taxon>
    </lineage>
</organism>
<dbReference type="NCBIfam" id="TIGR00901">
    <property type="entry name" value="2A0125"/>
    <property type="match status" value="1"/>
</dbReference>
<feature type="transmembrane region" description="Helical" evidence="6">
    <location>
        <begin position="27"/>
        <end position="48"/>
    </location>
</feature>
<keyword evidence="3 6" id="KW-0812">Transmembrane</keyword>
<feature type="transmembrane region" description="Helical" evidence="6">
    <location>
        <begin position="55"/>
        <end position="74"/>
    </location>
</feature>
<dbReference type="InterPro" id="IPR036259">
    <property type="entry name" value="MFS_trans_sf"/>
</dbReference>
<evidence type="ECO:0000256" key="4">
    <source>
        <dbReference type="ARBA" id="ARBA00022989"/>
    </source>
</evidence>
<dbReference type="SUPFAM" id="SSF103473">
    <property type="entry name" value="MFS general substrate transporter"/>
    <property type="match status" value="1"/>
</dbReference>
<dbReference type="EMBL" id="BOPV01000001">
    <property type="protein sequence ID" value="GIL39405.1"/>
    <property type="molecule type" value="Genomic_DNA"/>
</dbReference>
<dbReference type="GO" id="GO:0016020">
    <property type="term" value="C:membrane"/>
    <property type="evidence" value="ECO:0007669"/>
    <property type="project" value="UniProtKB-SubCell"/>
</dbReference>